<dbReference type="GO" id="GO:0008080">
    <property type="term" value="F:N-acetyltransferase activity"/>
    <property type="evidence" value="ECO:0007669"/>
    <property type="project" value="InterPro"/>
</dbReference>
<comment type="similarity">
    <text evidence="1">Belongs to the antibiotic N-acetyltransferase family.</text>
</comment>
<dbReference type="AlphaFoldDB" id="A0AAU2UWZ2"/>
<name>A0AAU2UWZ2_9ACTN</name>
<dbReference type="InterPro" id="IPR003679">
    <property type="entry name" value="Amioglycoside_AcTrfase"/>
</dbReference>
<dbReference type="EMBL" id="CP108318">
    <property type="protein sequence ID" value="WTW59340.1"/>
    <property type="molecule type" value="Genomic_DNA"/>
</dbReference>
<keyword evidence="2" id="KW-0808">Transferase</keyword>
<dbReference type="PANTHER" id="PTHR11104">
    <property type="entry name" value="AMINOGLYCOSIDE N3-ACETYLTRANSFERASE"/>
    <property type="match status" value="1"/>
</dbReference>
<sequence length="267" mass="29249">MNFHHDEARLTAQLSDLGVQEGGVLMVHASVRAIGTTTDGPTTVVRALRSALGPAGTLTVPTFTPANSDTSPEYMERVRGLDEDAVAELRATMAPFDPEVTPSTMGLLAETVRQTRGAIRSEHPQTSFAALGEEAAKIIENHHPDCHLGEDSPLARLYDSHAQVLLLGVGFNVCTTFHLAEYRVPRPVRRRYNCVVTLDGQRQWWTYEDVALNDGDFGTLGTDFERLSPPGTVRTGRVGSATARLFSLRKAADFAQHWLPEHRPPGR</sequence>
<reference evidence="4" key="1">
    <citation type="submission" date="2022-10" db="EMBL/GenBank/DDBJ databases">
        <title>The complete genomes of actinobacterial strains from the NBC collection.</title>
        <authorList>
            <person name="Joergensen T.S."/>
            <person name="Alvarez Arevalo M."/>
            <person name="Sterndorff E.B."/>
            <person name="Faurdal D."/>
            <person name="Vuksanovic O."/>
            <person name="Mourched A.-S."/>
            <person name="Charusanti P."/>
            <person name="Shaw S."/>
            <person name="Blin K."/>
            <person name="Weber T."/>
        </authorList>
    </citation>
    <scope>NUCLEOTIDE SEQUENCE</scope>
    <source>
        <strain evidence="4">NBC_00003</strain>
    </source>
</reference>
<gene>
    <name evidence="4" type="ORF">OG549_01005</name>
</gene>
<proteinExistence type="inferred from homology"/>
<dbReference type="Pfam" id="PF02522">
    <property type="entry name" value="Antibiotic_NAT"/>
    <property type="match status" value="1"/>
</dbReference>
<accession>A0AAU2UWZ2</accession>
<evidence type="ECO:0000256" key="1">
    <source>
        <dbReference type="ARBA" id="ARBA00006383"/>
    </source>
</evidence>
<dbReference type="GO" id="GO:0046677">
    <property type="term" value="P:response to antibiotic"/>
    <property type="evidence" value="ECO:0007669"/>
    <property type="project" value="InterPro"/>
</dbReference>
<evidence type="ECO:0000256" key="2">
    <source>
        <dbReference type="ARBA" id="ARBA00022679"/>
    </source>
</evidence>
<dbReference type="PANTHER" id="PTHR11104:SF0">
    <property type="entry name" value="SPBETA PROPHAGE-DERIVED AMINOGLYCOSIDE N(3')-ACETYLTRANSFERASE-LIKE PROTEIN YOKD"/>
    <property type="match status" value="1"/>
</dbReference>
<evidence type="ECO:0000313" key="4">
    <source>
        <dbReference type="EMBL" id="WTW59340.1"/>
    </source>
</evidence>
<dbReference type="InterPro" id="IPR028345">
    <property type="entry name" value="Antibiotic_NAT-like"/>
</dbReference>
<keyword evidence="3" id="KW-0012">Acyltransferase</keyword>
<evidence type="ECO:0000256" key="3">
    <source>
        <dbReference type="ARBA" id="ARBA00023315"/>
    </source>
</evidence>
<organism evidence="4">
    <name type="scientific">Streptomyces sp. NBC_00003</name>
    <dbReference type="NCBI Taxonomy" id="2903608"/>
    <lineage>
        <taxon>Bacteria</taxon>
        <taxon>Bacillati</taxon>
        <taxon>Actinomycetota</taxon>
        <taxon>Actinomycetes</taxon>
        <taxon>Kitasatosporales</taxon>
        <taxon>Streptomycetaceae</taxon>
        <taxon>Streptomyces</taxon>
    </lineage>
</organism>
<protein>
    <submittedName>
        <fullName evidence="4">AAC(3) family N-acetyltransferase</fullName>
    </submittedName>
</protein>
<dbReference type="SUPFAM" id="SSF110710">
    <property type="entry name" value="TTHA0583/YokD-like"/>
    <property type="match status" value="1"/>
</dbReference>